<evidence type="ECO:0000313" key="1">
    <source>
        <dbReference type="EMBL" id="RNA21300.1"/>
    </source>
</evidence>
<dbReference type="AlphaFoldDB" id="A0A3M7RCP5"/>
<sequence length="63" mass="6973">KGSFYKEVALVPVESFDAAKLASKKALSKQSKSVECSICGEFIKNEKGVKLHIGFFDHEICDH</sequence>
<proteinExistence type="predicted"/>
<evidence type="ECO:0008006" key="3">
    <source>
        <dbReference type="Google" id="ProtNLM"/>
    </source>
</evidence>
<evidence type="ECO:0000313" key="2">
    <source>
        <dbReference type="Proteomes" id="UP000276133"/>
    </source>
</evidence>
<organism evidence="1 2">
    <name type="scientific">Brachionus plicatilis</name>
    <name type="common">Marine rotifer</name>
    <name type="synonym">Brachionus muelleri</name>
    <dbReference type="NCBI Taxonomy" id="10195"/>
    <lineage>
        <taxon>Eukaryota</taxon>
        <taxon>Metazoa</taxon>
        <taxon>Spiralia</taxon>
        <taxon>Gnathifera</taxon>
        <taxon>Rotifera</taxon>
        <taxon>Eurotatoria</taxon>
        <taxon>Monogononta</taxon>
        <taxon>Pseudotrocha</taxon>
        <taxon>Ploima</taxon>
        <taxon>Brachionidae</taxon>
        <taxon>Brachionus</taxon>
    </lineage>
</organism>
<comment type="caution">
    <text evidence="1">The sequence shown here is derived from an EMBL/GenBank/DDBJ whole genome shotgun (WGS) entry which is preliminary data.</text>
</comment>
<reference evidence="1 2" key="1">
    <citation type="journal article" date="2018" name="Sci. Rep.">
        <title>Genomic signatures of local adaptation to the degree of environmental predictability in rotifers.</title>
        <authorList>
            <person name="Franch-Gras L."/>
            <person name="Hahn C."/>
            <person name="Garcia-Roger E.M."/>
            <person name="Carmona M.J."/>
            <person name="Serra M."/>
            <person name="Gomez A."/>
        </authorList>
    </citation>
    <scope>NUCLEOTIDE SEQUENCE [LARGE SCALE GENOMIC DNA]</scope>
    <source>
        <strain evidence="1">HYR1</strain>
    </source>
</reference>
<dbReference type="Proteomes" id="UP000276133">
    <property type="component" value="Unassembled WGS sequence"/>
</dbReference>
<feature type="non-terminal residue" evidence="1">
    <location>
        <position position="1"/>
    </location>
</feature>
<accession>A0A3M7RCP5</accession>
<dbReference type="EMBL" id="REGN01003697">
    <property type="protein sequence ID" value="RNA21300.1"/>
    <property type="molecule type" value="Genomic_DNA"/>
</dbReference>
<gene>
    <name evidence="1" type="ORF">BpHYR1_022401</name>
</gene>
<keyword evidence="2" id="KW-1185">Reference proteome</keyword>
<name>A0A3M7RCP5_BRAPC</name>
<protein>
    <recommendedName>
        <fullName evidence="3">C2H2-type domain-containing protein</fullName>
    </recommendedName>
</protein>
<dbReference type="OrthoDB" id="6077919at2759"/>